<reference evidence="3" key="1">
    <citation type="journal article" date="2020" name="Stud. Mycol.">
        <title>101 Dothideomycetes genomes: a test case for predicting lifestyles and emergence of pathogens.</title>
        <authorList>
            <person name="Haridas S."/>
            <person name="Albert R."/>
            <person name="Binder M."/>
            <person name="Bloem J."/>
            <person name="Labutti K."/>
            <person name="Salamov A."/>
            <person name="Andreopoulos B."/>
            <person name="Baker S."/>
            <person name="Barry K."/>
            <person name="Bills G."/>
            <person name="Bluhm B."/>
            <person name="Cannon C."/>
            <person name="Castanera R."/>
            <person name="Culley D."/>
            <person name="Daum C."/>
            <person name="Ezra D."/>
            <person name="Gonzalez J."/>
            <person name="Henrissat B."/>
            <person name="Kuo A."/>
            <person name="Liang C."/>
            <person name="Lipzen A."/>
            <person name="Lutzoni F."/>
            <person name="Magnuson J."/>
            <person name="Mondo S."/>
            <person name="Nolan M."/>
            <person name="Ohm R."/>
            <person name="Pangilinan J."/>
            <person name="Park H.-J."/>
            <person name="Ramirez L."/>
            <person name="Alfaro M."/>
            <person name="Sun H."/>
            <person name="Tritt A."/>
            <person name="Yoshinaga Y."/>
            <person name="Zwiers L.-H."/>
            <person name="Turgeon B."/>
            <person name="Goodwin S."/>
            <person name="Spatafora J."/>
            <person name="Crous P."/>
            <person name="Grigoriev I."/>
        </authorList>
    </citation>
    <scope>NUCLEOTIDE SEQUENCE</scope>
    <source>
        <strain evidence="3">CBS 113979</strain>
    </source>
</reference>
<feature type="compositionally biased region" description="Pro residues" evidence="1">
    <location>
        <begin position="233"/>
        <end position="242"/>
    </location>
</feature>
<dbReference type="Proteomes" id="UP000800041">
    <property type="component" value="Unassembled WGS sequence"/>
</dbReference>
<dbReference type="AlphaFoldDB" id="A0A6G1HDI1"/>
<accession>A0A6G1HDI1</accession>
<evidence type="ECO:0000256" key="2">
    <source>
        <dbReference type="SAM" id="SignalP"/>
    </source>
</evidence>
<sequence>MRFQLATVALIGAAAAIPAPQLPAAPSSEGVSDAGAIIQGVADGLKGVPFAGPIVQGVADGLKNAGSNRVVKREPATAADPDLTEAGAVVQGVADGLKSVPFAGPIVQGVADGLKSAGSSRVKRENVPRADPDLAEAGAIVQGVAEGLKNVPFAGPIIQGVADGLKSAGGSRVVKRENVPRADPDVAEAASIVQGVADGLKNVPFAGPIVQGVADGLKAGSNAKREAQFPGLPGRPTPPAPANDPSGGLTRAGSIVSAVGAGLKGIPFAGPIVSGVGVGLTQAGKGGA</sequence>
<keyword evidence="2" id="KW-0732">Signal</keyword>
<gene>
    <name evidence="3" type="ORF">K402DRAFT_400581</name>
</gene>
<keyword evidence="4" id="KW-1185">Reference proteome</keyword>
<protein>
    <submittedName>
        <fullName evidence="3">Uncharacterized protein</fullName>
    </submittedName>
</protein>
<evidence type="ECO:0000256" key="1">
    <source>
        <dbReference type="SAM" id="MobiDB-lite"/>
    </source>
</evidence>
<evidence type="ECO:0000313" key="4">
    <source>
        <dbReference type="Proteomes" id="UP000800041"/>
    </source>
</evidence>
<name>A0A6G1HDI1_9PEZI</name>
<evidence type="ECO:0000313" key="3">
    <source>
        <dbReference type="EMBL" id="KAF1991102.1"/>
    </source>
</evidence>
<feature type="signal peptide" evidence="2">
    <location>
        <begin position="1"/>
        <end position="16"/>
    </location>
</feature>
<proteinExistence type="predicted"/>
<organism evidence="3 4">
    <name type="scientific">Aulographum hederae CBS 113979</name>
    <dbReference type="NCBI Taxonomy" id="1176131"/>
    <lineage>
        <taxon>Eukaryota</taxon>
        <taxon>Fungi</taxon>
        <taxon>Dikarya</taxon>
        <taxon>Ascomycota</taxon>
        <taxon>Pezizomycotina</taxon>
        <taxon>Dothideomycetes</taxon>
        <taxon>Pleosporomycetidae</taxon>
        <taxon>Aulographales</taxon>
        <taxon>Aulographaceae</taxon>
    </lineage>
</organism>
<dbReference type="EMBL" id="ML977140">
    <property type="protein sequence ID" value="KAF1991102.1"/>
    <property type="molecule type" value="Genomic_DNA"/>
</dbReference>
<feature type="region of interest" description="Disordered" evidence="1">
    <location>
        <begin position="226"/>
        <end position="249"/>
    </location>
</feature>
<feature type="chain" id="PRO_5026164414" evidence="2">
    <location>
        <begin position="17"/>
        <end position="288"/>
    </location>
</feature>